<organism evidence="7 8">
    <name type="scientific">Nasonia vitripennis</name>
    <name type="common">Parasitic wasp</name>
    <dbReference type="NCBI Taxonomy" id="7425"/>
    <lineage>
        <taxon>Eukaryota</taxon>
        <taxon>Metazoa</taxon>
        <taxon>Ecdysozoa</taxon>
        <taxon>Arthropoda</taxon>
        <taxon>Hexapoda</taxon>
        <taxon>Insecta</taxon>
        <taxon>Pterygota</taxon>
        <taxon>Neoptera</taxon>
        <taxon>Endopterygota</taxon>
        <taxon>Hymenoptera</taxon>
        <taxon>Apocrita</taxon>
        <taxon>Proctotrupomorpha</taxon>
        <taxon>Chalcidoidea</taxon>
        <taxon>Pteromalidae</taxon>
        <taxon>Pteromalinae</taxon>
        <taxon>Nasonia</taxon>
    </lineage>
</organism>
<gene>
    <name evidence="7" type="primary">100123141</name>
</gene>
<evidence type="ECO:0000313" key="8">
    <source>
        <dbReference type="Proteomes" id="UP000002358"/>
    </source>
</evidence>
<dbReference type="InterPro" id="IPR000889">
    <property type="entry name" value="Glutathione_peroxidase"/>
</dbReference>
<feature type="domain" description="Thioredoxin" evidence="6">
    <location>
        <begin position="26"/>
        <end position="183"/>
    </location>
</feature>
<keyword evidence="2" id="KW-0575">Peroxidase</keyword>
<dbReference type="Pfam" id="PF00255">
    <property type="entry name" value="GSHPx"/>
    <property type="match status" value="1"/>
</dbReference>
<dbReference type="InterPro" id="IPR013766">
    <property type="entry name" value="Thioredoxin_domain"/>
</dbReference>
<dbReference type="PANTHER" id="PTHR11592">
    <property type="entry name" value="GLUTATHIONE PEROXIDASE"/>
    <property type="match status" value="1"/>
</dbReference>
<dbReference type="KEGG" id="nvi:100123141"/>
<name>A0A7M7G834_NASVI</name>
<dbReference type="Proteomes" id="UP000002358">
    <property type="component" value="Chromosome 4"/>
</dbReference>
<keyword evidence="3" id="KW-0560">Oxidoreductase</keyword>
<keyword evidence="5" id="KW-0732">Signal</keyword>
<protein>
    <recommendedName>
        <fullName evidence="6">Thioredoxin domain-containing protein</fullName>
    </recommendedName>
</protein>
<dbReference type="PROSITE" id="PS51352">
    <property type="entry name" value="THIOREDOXIN_2"/>
    <property type="match status" value="1"/>
</dbReference>
<dbReference type="SMR" id="A0A7M7G834"/>
<proteinExistence type="inferred from homology"/>
<dbReference type="GO" id="GO:0006979">
    <property type="term" value="P:response to oxidative stress"/>
    <property type="evidence" value="ECO:0007669"/>
    <property type="project" value="InterPro"/>
</dbReference>
<evidence type="ECO:0000256" key="4">
    <source>
        <dbReference type="PIRSR" id="PIRSR000303-1"/>
    </source>
</evidence>
<comment type="similarity">
    <text evidence="1">Belongs to the glutathione peroxidase family.</text>
</comment>
<dbReference type="EnsemblMetazoa" id="XM_001606701">
    <property type="protein sequence ID" value="XP_001606751"/>
    <property type="gene ID" value="LOC100123141"/>
</dbReference>
<evidence type="ECO:0000313" key="7">
    <source>
        <dbReference type="EnsemblMetazoa" id="XP_001606751"/>
    </source>
</evidence>
<keyword evidence="8" id="KW-1185">Reference proteome</keyword>
<feature type="signal peptide" evidence="5">
    <location>
        <begin position="1"/>
        <end position="18"/>
    </location>
</feature>
<sequence>MIRAPTIVVLICVALVQADFNQDTDWSSAQSFYDFKARDLQGNEISLDKYRGHVVVAINGATKCPASSKGFKQLQALLERYGESDGLRVVNFTVDGLAGGSGTSEEIAAFFQSKDFALDVLEKIETEGDKAHPVYKWMKSQLPTQDKIMPGSKIVIDKNGKVVYRGMPTGPVAELEDTLKQYF</sequence>
<dbReference type="InterPro" id="IPR036249">
    <property type="entry name" value="Thioredoxin-like_sf"/>
</dbReference>
<evidence type="ECO:0000256" key="3">
    <source>
        <dbReference type="ARBA" id="ARBA00023002"/>
    </source>
</evidence>
<evidence type="ECO:0000256" key="2">
    <source>
        <dbReference type="ARBA" id="ARBA00022559"/>
    </source>
</evidence>
<dbReference type="Gene3D" id="3.40.30.10">
    <property type="entry name" value="Glutaredoxin"/>
    <property type="match status" value="1"/>
</dbReference>
<dbReference type="GO" id="GO:0004601">
    <property type="term" value="F:peroxidase activity"/>
    <property type="evidence" value="ECO:0007669"/>
    <property type="project" value="UniProtKB-KW"/>
</dbReference>
<evidence type="ECO:0000259" key="6">
    <source>
        <dbReference type="PROSITE" id="PS51352"/>
    </source>
</evidence>
<feature type="active site" evidence="4">
    <location>
        <position position="64"/>
    </location>
</feature>
<dbReference type="SUPFAM" id="SSF52833">
    <property type="entry name" value="Thioredoxin-like"/>
    <property type="match status" value="1"/>
</dbReference>
<evidence type="ECO:0000256" key="5">
    <source>
        <dbReference type="SAM" id="SignalP"/>
    </source>
</evidence>
<dbReference type="OrthoDB" id="446890at2759"/>
<dbReference type="InParanoid" id="A0A7M7G834"/>
<dbReference type="AlphaFoldDB" id="A0A7M7G834"/>
<feature type="chain" id="PRO_5029635181" description="Thioredoxin domain-containing protein" evidence="5">
    <location>
        <begin position="19"/>
        <end position="183"/>
    </location>
</feature>
<dbReference type="PANTHER" id="PTHR11592:SF134">
    <property type="entry name" value="PHOSPHOLIPID HYDROPEROXIDE GLUTATHIONE PEROXIDASE"/>
    <property type="match status" value="1"/>
</dbReference>
<dbReference type="PROSITE" id="PS51355">
    <property type="entry name" value="GLUTATHIONE_PEROXID_3"/>
    <property type="match status" value="1"/>
</dbReference>
<evidence type="ECO:0000256" key="1">
    <source>
        <dbReference type="ARBA" id="ARBA00006926"/>
    </source>
</evidence>
<reference evidence="7" key="1">
    <citation type="submission" date="2021-01" db="UniProtKB">
        <authorList>
            <consortium name="EnsemblMetazoa"/>
        </authorList>
    </citation>
    <scope>IDENTIFICATION</scope>
</reference>
<dbReference type="PIRSF" id="PIRSF000303">
    <property type="entry name" value="Glutathion_perox"/>
    <property type="match status" value="1"/>
</dbReference>
<accession>A0A7M7G834</accession>